<evidence type="ECO:0000313" key="1">
    <source>
        <dbReference type="EMBL" id="CAB5011277.1"/>
    </source>
</evidence>
<evidence type="ECO:0000313" key="2">
    <source>
        <dbReference type="EMBL" id="CAB5072355.1"/>
    </source>
</evidence>
<proteinExistence type="predicted"/>
<dbReference type="EMBL" id="CAFBPG010000047">
    <property type="protein sequence ID" value="CAB5011277.1"/>
    <property type="molecule type" value="Genomic_DNA"/>
</dbReference>
<dbReference type="EMBL" id="CAFBQZ010000034">
    <property type="protein sequence ID" value="CAB5072355.1"/>
    <property type="molecule type" value="Genomic_DNA"/>
</dbReference>
<accession>A0A6J7Q0S5</accession>
<dbReference type="AlphaFoldDB" id="A0A6J7Q0S5"/>
<name>A0A6J7Q0S5_9ZZZZ</name>
<gene>
    <name evidence="1" type="ORF">UFOPK4074_00650</name>
    <name evidence="2" type="ORF">UFOPK4372_00592</name>
</gene>
<reference evidence="1" key="1">
    <citation type="submission" date="2020-05" db="EMBL/GenBank/DDBJ databases">
        <authorList>
            <person name="Chiriac C."/>
            <person name="Salcher M."/>
            <person name="Ghai R."/>
            <person name="Kavagutti S V."/>
        </authorList>
    </citation>
    <scope>NUCLEOTIDE SEQUENCE</scope>
</reference>
<protein>
    <submittedName>
        <fullName evidence="1">Unannotated protein</fullName>
    </submittedName>
</protein>
<sequence>MKKFLTFTIIICLTLTAQVSYGAPKPVVARTLVPLFSLPENEKPAGFLISGNTLNFFGTSAGMTSTDGFLKSTNESGVIQWSLILDTGVDEIATTATKNSAGEIWIVGSSAKPSILDTSTVVPAVTSLNPDSVTAEIVPPIRNDLTQVIAWRVSNSGMLLQTITYDFGAPVLVRSVASTDFGIAVVGNYSTPQGSAGFVLQSGANGFVGKATSIGKSDTEINAVSRKSDNSLIVFGSSTEVIGGKKLMGVRDGIIASISSQGKITNVVRSSNSKATRSWQSSTPNLVLGGDSILGGKTEAVITKFAPSLIPIWTTRFASQTSAITFDASSNSHMMAFTSTSAIAAIAGWKPKKTTTLILNFDSKGALVGAYGAPTVISPIALGFSRDLGVLLLGVSAKGVSIFHSLTR</sequence>
<organism evidence="1">
    <name type="scientific">freshwater metagenome</name>
    <dbReference type="NCBI Taxonomy" id="449393"/>
    <lineage>
        <taxon>unclassified sequences</taxon>
        <taxon>metagenomes</taxon>
        <taxon>ecological metagenomes</taxon>
    </lineage>
</organism>